<dbReference type="Proteomes" id="UP000559404">
    <property type="component" value="Unassembled WGS sequence"/>
</dbReference>
<proteinExistence type="predicted"/>
<dbReference type="SUPFAM" id="SSF55718">
    <property type="entry name" value="SCP-like"/>
    <property type="match status" value="1"/>
</dbReference>
<protein>
    <submittedName>
        <fullName evidence="2">SCP2 sterol-binding domain-containing protein</fullName>
    </submittedName>
</protein>
<dbReference type="AlphaFoldDB" id="A0A838XQ42"/>
<dbReference type="EMBL" id="JACEON010000018">
    <property type="protein sequence ID" value="MBA4613359.1"/>
    <property type="molecule type" value="Genomic_DNA"/>
</dbReference>
<gene>
    <name evidence="2" type="ORF">H1W37_16990</name>
</gene>
<evidence type="ECO:0000313" key="2">
    <source>
        <dbReference type="EMBL" id="MBA4613359.1"/>
    </source>
</evidence>
<name>A0A838XQ42_9HYPH</name>
<keyword evidence="3" id="KW-1185">Reference proteome</keyword>
<organism evidence="2 3">
    <name type="scientific">Stappia taiwanensis</name>
    <dbReference type="NCBI Taxonomy" id="992267"/>
    <lineage>
        <taxon>Bacteria</taxon>
        <taxon>Pseudomonadati</taxon>
        <taxon>Pseudomonadota</taxon>
        <taxon>Alphaproteobacteria</taxon>
        <taxon>Hyphomicrobiales</taxon>
        <taxon>Stappiaceae</taxon>
        <taxon>Stappia</taxon>
    </lineage>
</organism>
<reference evidence="2 3" key="2">
    <citation type="submission" date="2020-08" db="EMBL/GenBank/DDBJ databases">
        <title>Stappia taiwanensis sp. nov., isolated from a coastal thermal spring.</title>
        <authorList>
            <person name="Kampfer P."/>
        </authorList>
    </citation>
    <scope>NUCLEOTIDE SEQUENCE [LARGE SCALE GENOMIC DNA]</scope>
    <source>
        <strain evidence="2 3">DSM 23284</strain>
    </source>
</reference>
<accession>A0A838XQ42</accession>
<dbReference type="InterPro" id="IPR003033">
    <property type="entry name" value="SCP2_sterol-bd_dom"/>
</dbReference>
<comment type="caution">
    <text evidence="2">The sequence shown here is derived from an EMBL/GenBank/DDBJ whole genome shotgun (WGS) entry which is preliminary data.</text>
</comment>
<feature type="domain" description="SCP2" evidence="1">
    <location>
        <begin position="43"/>
        <end position="135"/>
    </location>
</feature>
<dbReference type="Pfam" id="PF02036">
    <property type="entry name" value="SCP2"/>
    <property type="match status" value="1"/>
</dbReference>
<dbReference type="RefSeq" id="WP_181761558.1">
    <property type="nucleotide sequence ID" value="NZ_BMCR01000001.1"/>
</dbReference>
<dbReference type="InterPro" id="IPR036527">
    <property type="entry name" value="SCP2_sterol-bd_dom_sf"/>
</dbReference>
<reference evidence="2 3" key="1">
    <citation type="submission" date="2020-07" db="EMBL/GenBank/DDBJ databases">
        <authorList>
            <person name="Li M."/>
        </authorList>
    </citation>
    <scope>NUCLEOTIDE SEQUENCE [LARGE SCALE GENOMIC DNA]</scope>
    <source>
        <strain evidence="2 3">DSM 23284</strain>
    </source>
</reference>
<sequence length="186" mass="20124">MTRHRDCGELPPVVALLTKPLPRRPLELILTRLVRQFVERRPELIERLGPTAQVPIAVVPTDLPHAFIVNLDGPRSRIDVVASDQATRAAARIEGPLLILLGLFDGSYDGDAAFFARDIAIEGATQHVLALRNTLEEADLTPAEFAGLSGNLAEIVNRRTGEALGLARRMLGAPAADTHGTPEHGR</sequence>
<evidence type="ECO:0000259" key="1">
    <source>
        <dbReference type="Pfam" id="PF02036"/>
    </source>
</evidence>
<evidence type="ECO:0000313" key="3">
    <source>
        <dbReference type="Proteomes" id="UP000559404"/>
    </source>
</evidence>